<name>A0A2G3A4E5_CAPAN</name>
<dbReference type="Gramene" id="PHT89088">
    <property type="protein sequence ID" value="PHT89088"/>
    <property type="gene ID" value="T459_04201"/>
</dbReference>
<feature type="domain" description="BTB" evidence="2">
    <location>
        <begin position="67"/>
        <end position="99"/>
    </location>
</feature>
<dbReference type="SUPFAM" id="SSF54695">
    <property type="entry name" value="POZ domain"/>
    <property type="match status" value="1"/>
</dbReference>
<evidence type="ECO:0000313" key="3">
    <source>
        <dbReference type="EMBL" id="PHT89088.1"/>
    </source>
</evidence>
<keyword evidence="4" id="KW-1185">Reference proteome</keyword>
<accession>A0A2G3A4E5</accession>
<dbReference type="GO" id="GO:0009862">
    <property type="term" value="P:systemic acquired resistance, salicylic acid mediated signaling pathway"/>
    <property type="evidence" value="ECO:0007669"/>
    <property type="project" value="InterPro"/>
</dbReference>
<dbReference type="STRING" id="4072.A0A2G3A4E5"/>
<organism evidence="3 4">
    <name type="scientific">Capsicum annuum</name>
    <name type="common">Capsicum pepper</name>
    <dbReference type="NCBI Taxonomy" id="4072"/>
    <lineage>
        <taxon>Eukaryota</taxon>
        <taxon>Viridiplantae</taxon>
        <taxon>Streptophyta</taxon>
        <taxon>Embryophyta</taxon>
        <taxon>Tracheophyta</taxon>
        <taxon>Spermatophyta</taxon>
        <taxon>Magnoliopsida</taxon>
        <taxon>eudicotyledons</taxon>
        <taxon>Gunneridae</taxon>
        <taxon>Pentapetalae</taxon>
        <taxon>asterids</taxon>
        <taxon>lamiids</taxon>
        <taxon>Solanales</taxon>
        <taxon>Solanaceae</taxon>
        <taxon>Solanoideae</taxon>
        <taxon>Capsiceae</taxon>
        <taxon>Capsicum</taxon>
    </lineage>
</organism>
<proteinExistence type="predicted"/>
<dbReference type="InterPro" id="IPR011333">
    <property type="entry name" value="SKP1/BTB/POZ_sf"/>
</dbReference>
<dbReference type="PANTHER" id="PTHR46475">
    <property type="entry name" value="REGULATORY PROTEIN NPR3"/>
    <property type="match status" value="1"/>
</dbReference>
<comment type="pathway">
    <text evidence="1">Protein modification; protein ubiquitination.</text>
</comment>
<reference evidence="3 4" key="1">
    <citation type="journal article" date="2014" name="Nat. Genet.">
        <title>Genome sequence of the hot pepper provides insights into the evolution of pungency in Capsicum species.</title>
        <authorList>
            <person name="Kim S."/>
            <person name="Park M."/>
            <person name="Yeom S.I."/>
            <person name="Kim Y.M."/>
            <person name="Lee J.M."/>
            <person name="Lee H.A."/>
            <person name="Seo E."/>
            <person name="Choi J."/>
            <person name="Cheong K."/>
            <person name="Kim K.T."/>
            <person name="Jung K."/>
            <person name="Lee G.W."/>
            <person name="Oh S.K."/>
            <person name="Bae C."/>
            <person name="Kim S.B."/>
            <person name="Lee H.Y."/>
            <person name="Kim S.Y."/>
            <person name="Kim M.S."/>
            <person name="Kang B.C."/>
            <person name="Jo Y.D."/>
            <person name="Yang H.B."/>
            <person name="Jeong H.J."/>
            <person name="Kang W.H."/>
            <person name="Kwon J.K."/>
            <person name="Shin C."/>
            <person name="Lim J.Y."/>
            <person name="Park J.H."/>
            <person name="Huh J.H."/>
            <person name="Kim J.S."/>
            <person name="Kim B.D."/>
            <person name="Cohen O."/>
            <person name="Paran I."/>
            <person name="Suh M.C."/>
            <person name="Lee S.B."/>
            <person name="Kim Y.K."/>
            <person name="Shin Y."/>
            <person name="Noh S.J."/>
            <person name="Park J."/>
            <person name="Seo Y.S."/>
            <person name="Kwon S.Y."/>
            <person name="Kim H.A."/>
            <person name="Park J.M."/>
            <person name="Kim H.J."/>
            <person name="Choi S.B."/>
            <person name="Bosland P.W."/>
            <person name="Reeves G."/>
            <person name="Jo S.H."/>
            <person name="Lee B.W."/>
            <person name="Cho H.T."/>
            <person name="Choi H.S."/>
            <person name="Lee M.S."/>
            <person name="Yu Y."/>
            <person name="Do Choi Y."/>
            <person name="Park B.S."/>
            <person name="van Deynze A."/>
            <person name="Ashrafi H."/>
            <person name="Hill T."/>
            <person name="Kim W.T."/>
            <person name="Pai H.S."/>
            <person name="Ahn H.K."/>
            <person name="Yeam I."/>
            <person name="Giovannoni J.J."/>
            <person name="Rose J.K."/>
            <person name="Sorensen I."/>
            <person name="Lee S.J."/>
            <person name="Kim R.W."/>
            <person name="Choi I.Y."/>
            <person name="Choi B.S."/>
            <person name="Lim J.S."/>
            <person name="Lee Y.H."/>
            <person name="Choi D."/>
        </authorList>
    </citation>
    <scope>NUCLEOTIDE SEQUENCE [LARGE SCALE GENOMIC DNA]</scope>
    <source>
        <strain evidence="4">cv. CM334</strain>
    </source>
</reference>
<protein>
    <recommendedName>
        <fullName evidence="2">BTB domain-containing protein</fullName>
    </recommendedName>
</protein>
<dbReference type="Pfam" id="PF00651">
    <property type="entry name" value="BTB"/>
    <property type="match status" value="1"/>
</dbReference>
<dbReference type="PROSITE" id="PS50097">
    <property type="entry name" value="BTB"/>
    <property type="match status" value="1"/>
</dbReference>
<evidence type="ECO:0000313" key="4">
    <source>
        <dbReference type="Proteomes" id="UP000222542"/>
    </source>
</evidence>
<dbReference type="GO" id="GO:2000022">
    <property type="term" value="P:regulation of jasmonic acid mediated signaling pathway"/>
    <property type="evidence" value="ECO:0007669"/>
    <property type="project" value="InterPro"/>
</dbReference>
<evidence type="ECO:0000259" key="2">
    <source>
        <dbReference type="PROSITE" id="PS50097"/>
    </source>
</evidence>
<dbReference type="InterPro" id="IPR000210">
    <property type="entry name" value="BTB/POZ_dom"/>
</dbReference>
<comment type="caution">
    <text evidence="3">The sequence shown here is derived from an EMBL/GenBank/DDBJ whole genome shotgun (WGS) entry which is preliminary data.</text>
</comment>
<dbReference type="InterPro" id="IPR044292">
    <property type="entry name" value="NPR"/>
</dbReference>
<dbReference type="EMBL" id="AYRZ02000002">
    <property type="protein sequence ID" value="PHT89088.1"/>
    <property type="molecule type" value="Genomic_DNA"/>
</dbReference>
<evidence type="ECO:0000256" key="1">
    <source>
        <dbReference type="ARBA" id="ARBA00004906"/>
    </source>
</evidence>
<dbReference type="AlphaFoldDB" id="A0A2G3A4E5"/>
<dbReference type="PANTHER" id="PTHR46475:SF2">
    <property type="entry name" value="REGULATORY PROTEIN NPR3"/>
    <property type="match status" value="1"/>
</dbReference>
<reference evidence="3 4" key="2">
    <citation type="journal article" date="2017" name="Genome Biol.">
        <title>New reference genome sequences of hot pepper reveal the massive evolution of plant disease-resistance genes by retroduplication.</title>
        <authorList>
            <person name="Kim S."/>
            <person name="Park J."/>
            <person name="Yeom S.I."/>
            <person name="Kim Y.M."/>
            <person name="Seo E."/>
            <person name="Kim K.T."/>
            <person name="Kim M.S."/>
            <person name="Lee J.M."/>
            <person name="Cheong K."/>
            <person name="Shin H.S."/>
            <person name="Kim S.B."/>
            <person name="Han K."/>
            <person name="Lee J."/>
            <person name="Park M."/>
            <person name="Lee H.A."/>
            <person name="Lee H.Y."/>
            <person name="Lee Y."/>
            <person name="Oh S."/>
            <person name="Lee J.H."/>
            <person name="Choi E."/>
            <person name="Choi E."/>
            <person name="Lee S.E."/>
            <person name="Jeon J."/>
            <person name="Kim H."/>
            <person name="Choi G."/>
            <person name="Song H."/>
            <person name="Lee J."/>
            <person name="Lee S.C."/>
            <person name="Kwon J.K."/>
            <person name="Lee H.Y."/>
            <person name="Koo N."/>
            <person name="Hong Y."/>
            <person name="Kim R.W."/>
            <person name="Kang W.H."/>
            <person name="Huh J.H."/>
            <person name="Kang B.C."/>
            <person name="Yang T.J."/>
            <person name="Lee Y.H."/>
            <person name="Bennetzen J.L."/>
            <person name="Choi D."/>
        </authorList>
    </citation>
    <scope>NUCLEOTIDE SEQUENCE [LARGE SCALE GENOMIC DNA]</scope>
    <source>
        <strain evidence="4">cv. CM334</strain>
    </source>
</reference>
<sequence length="137" mass="14568">MTNSVEPSSSISFTSTSNILNSGSIGISQDTCACGGSETGITYEITSLSKVSNNLEKLLLDSSSDFSDAEIVVEGVSVGVHCCILAARSKFFWDLFRKEKGNCGKEGKPSYSMIDVLPYGKILDSTEKAVHHSLASC</sequence>
<dbReference type="Proteomes" id="UP000222542">
    <property type="component" value="Unassembled WGS sequence"/>
</dbReference>
<dbReference type="Gene3D" id="3.30.710.10">
    <property type="entry name" value="Potassium Channel Kv1.1, Chain A"/>
    <property type="match status" value="1"/>
</dbReference>
<gene>
    <name evidence="3" type="ORF">T459_04201</name>
</gene>
<dbReference type="GO" id="GO:2000031">
    <property type="term" value="P:regulation of salicylic acid mediated signaling pathway"/>
    <property type="evidence" value="ECO:0007669"/>
    <property type="project" value="InterPro"/>
</dbReference>